<comment type="function">
    <text evidence="12">Required for vesicular transport from the ER to the Golgi complex. Functions as a SNARE associated with ER-derived vesicles.</text>
</comment>
<reference evidence="15 16" key="1">
    <citation type="submission" date="2024-01" db="EMBL/GenBank/DDBJ databases">
        <title>The complete chloroplast genome sequence of Lithospermum erythrorhizon: insights into the phylogenetic relationship among Boraginaceae species and the maternal lineages of purple gromwells.</title>
        <authorList>
            <person name="Okada T."/>
            <person name="Watanabe K."/>
        </authorList>
    </citation>
    <scope>NUCLEOTIDE SEQUENCE [LARGE SCALE GENOMIC DNA]</scope>
</reference>
<keyword evidence="4 13" id="KW-0812">Transmembrane</keyword>
<evidence type="ECO:0000256" key="5">
    <source>
        <dbReference type="ARBA" id="ARBA00022824"/>
    </source>
</evidence>
<evidence type="ECO:0000256" key="9">
    <source>
        <dbReference type="ARBA" id="ARBA00023054"/>
    </source>
</evidence>
<keyword evidence="7 13" id="KW-1133">Transmembrane helix</keyword>
<gene>
    <name evidence="15" type="ORF">LIER_01749</name>
</gene>
<comment type="caution">
    <text evidence="15">The sequence shown here is derived from an EMBL/GenBank/DDBJ whole genome shotgun (WGS) entry which is preliminary data.</text>
</comment>
<keyword evidence="5" id="KW-0256">Endoplasmic reticulum</keyword>
<evidence type="ECO:0000313" key="16">
    <source>
        <dbReference type="Proteomes" id="UP001454036"/>
    </source>
</evidence>
<dbReference type="Proteomes" id="UP001454036">
    <property type="component" value="Unassembled WGS sequence"/>
</dbReference>
<keyword evidence="16" id="KW-1185">Reference proteome</keyword>
<keyword evidence="8" id="KW-0333">Golgi apparatus</keyword>
<dbReference type="InterPro" id="IPR000727">
    <property type="entry name" value="T_SNARE_dom"/>
</dbReference>
<comment type="subcellular location">
    <subcellularLocation>
        <location evidence="1">Endoplasmic reticulum membrane</location>
        <topology evidence="1">Single-pass type IV membrane protein</topology>
    </subcellularLocation>
    <subcellularLocation>
        <location evidence="2">Golgi apparatus membrane</location>
        <topology evidence="2">Single-pass type IV membrane protein</topology>
    </subcellularLocation>
</comment>
<evidence type="ECO:0000259" key="14">
    <source>
        <dbReference type="PROSITE" id="PS50192"/>
    </source>
</evidence>
<dbReference type="PANTHER" id="PTHR12791">
    <property type="entry name" value="GOLGI SNARE BET1-RELATED"/>
    <property type="match status" value="1"/>
</dbReference>
<dbReference type="CDD" id="cd15853">
    <property type="entry name" value="SNARE_Bet1"/>
    <property type="match status" value="1"/>
</dbReference>
<dbReference type="GO" id="GO:0015031">
    <property type="term" value="P:protein transport"/>
    <property type="evidence" value="ECO:0007669"/>
    <property type="project" value="UniProtKB-KW"/>
</dbReference>
<organism evidence="15 16">
    <name type="scientific">Lithospermum erythrorhizon</name>
    <name type="common">Purple gromwell</name>
    <name type="synonym">Lithospermum officinale var. erythrorhizon</name>
    <dbReference type="NCBI Taxonomy" id="34254"/>
    <lineage>
        <taxon>Eukaryota</taxon>
        <taxon>Viridiplantae</taxon>
        <taxon>Streptophyta</taxon>
        <taxon>Embryophyta</taxon>
        <taxon>Tracheophyta</taxon>
        <taxon>Spermatophyta</taxon>
        <taxon>Magnoliopsida</taxon>
        <taxon>eudicotyledons</taxon>
        <taxon>Gunneridae</taxon>
        <taxon>Pentapetalae</taxon>
        <taxon>asterids</taxon>
        <taxon>lamiids</taxon>
        <taxon>Boraginales</taxon>
        <taxon>Boraginaceae</taxon>
        <taxon>Boraginoideae</taxon>
        <taxon>Lithospermeae</taxon>
        <taxon>Lithospermum</taxon>
    </lineage>
</organism>
<dbReference type="SUPFAM" id="SSF58038">
    <property type="entry name" value="SNARE fusion complex"/>
    <property type="match status" value="1"/>
</dbReference>
<evidence type="ECO:0000256" key="1">
    <source>
        <dbReference type="ARBA" id="ARBA00004163"/>
    </source>
</evidence>
<proteinExistence type="inferred from homology"/>
<keyword evidence="3" id="KW-0813">Transport</keyword>
<evidence type="ECO:0000256" key="7">
    <source>
        <dbReference type="ARBA" id="ARBA00022989"/>
    </source>
</evidence>
<dbReference type="GO" id="GO:0005789">
    <property type="term" value="C:endoplasmic reticulum membrane"/>
    <property type="evidence" value="ECO:0007669"/>
    <property type="project" value="UniProtKB-SubCell"/>
</dbReference>
<keyword evidence="9" id="KW-0175">Coiled coil</keyword>
<feature type="transmembrane region" description="Helical" evidence="13">
    <location>
        <begin position="107"/>
        <end position="129"/>
    </location>
</feature>
<dbReference type="Gene3D" id="1.20.5.110">
    <property type="match status" value="1"/>
</dbReference>
<dbReference type="PROSITE" id="PS50192">
    <property type="entry name" value="T_SNARE"/>
    <property type="match status" value="1"/>
</dbReference>
<dbReference type="InterPro" id="IPR039899">
    <property type="entry name" value="BET1_SNARE"/>
</dbReference>
<dbReference type="FunFam" id="1.20.5.110:FF:000033">
    <property type="entry name" value="bet1-like SNARE 1-1"/>
    <property type="match status" value="1"/>
</dbReference>
<accession>A0AAV3NM32</accession>
<protein>
    <submittedName>
        <fullName evidence="15">SNARE protein</fullName>
    </submittedName>
</protein>
<evidence type="ECO:0000256" key="4">
    <source>
        <dbReference type="ARBA" id="ARBA00022692"/>
    </source>
</evidence>
<evidence type="ECO:0000256" key="12">
    <source>
        <dbReference type="ARBA" id="ARBA00060029"/>
    </source>
</evidence>
<evidence type="ECO:0000256" key="8">
    <source>
        <dbReference type="ARBA" id="ARBA00023034"/>
    </source>
</evidence>
<dbReference type="GO" id="GO:0000139">
    <property type="term" value="C:Golgi membrane"/>
    <property type="evidence" value="ECO:0007669"/>
    <property type="project" value="UniProtKB-SubCell"/>
</dbReference>
<feature type="domain" description="T-SNARE coiled-coil homology" evidence="14">
    <location>
        <begin position="33"/>
        <end position="95"/>
    </location>
</feature>
<name>A0AAV3NM32_LITER</name>
<evidence type="ECO:0000256" key="13">
    <source>
        <dbReference type="SAM" id="Phobius"/>
    </source>
</evidence>
<evidence type="ECO:0000256" key="11">
    <source>
        <dbReference type="ARBA" id="ARBA00037962"/>
    </source>
</evidence>
<comment type="similarity">
    <text evidence="11">Belongs to the BET1 family.</text>
</comment>
<evidence type="ECO:0000256" key="2">
    <source>
        <dbReference type="ARBA" id="ARBA00004409"/>
    </source>
</evidence>
<keyword evidence="6" id="KW-0653">Protein transport</keyword>
<evidence type="ECO:0000256" key="10">
    <source>
        <dbReference type="ARBA" id="ARBA00023136"/>
    </source>
</evidence>
<evidence type="ECO:0000256" key="3">
    <source>
        <dbReference type="ARBA" id="ARBA00022448"/>
    </source>
</evidence>
<evidence type="ECO:0000256" key="6">
    <source>
        <dbReference type="ARBA" id="ARBA00022927"/>
    </source>
</evidence>
<evidence type="ECO:0000313" key="15">
    <source>
        <dbReference type="EMBL" id="GAA0140392.1"/>
    </source>
</evidence>
<dbReference type="EMBL" id="BAABME010000177">
    <property type="protein sequence ID" value="GAA0140392.1"/>
    <property type="molecule type" value="Genomic_DNA"/>
</dbReference>
<keyword evidence="10 13" id="KW-0472">Membrane</keyword>
<dbReference type="AlphaFoldDB" id="A0AAV3NM32"/>
<sequence length="131" mass="15682">MSYRRDHRNSRAALFDSYDDLEDGSIKYSHPHDNSEHENDKDINSLHDRVSFLKRITGDIHEEVESHNRMLDRMGNAMDASRGVMSSTMDRFKMVFEKKSNRKMCKLVAYFVLAFVMIYYFFRFLMYFMHG</sequence>